<evidence type="ECO:0000256" key="1">
    <source>
        <dbReference type="SAM" id="SignalP"/>
    </source>
</evidence>
<reference evidence="2" key="1">
    <citation type="submission" date="2020-09" db="EMBL/GenBank/DDBJ databases">
        <authorList>
            <person name="Kim M.K."/>
        </authorList>
    </citation>
    <scope>NUCLEOTIDE SEQUENCE</scope>
    <source>
        <strain evidence="2">BT704</strain>
    </source>
</reference>
<organism evidence="2 3">
    <name type="scientific">Spirosoma validum</name>
    <dbReference type="NCBI Taxonomy" id="2771355"/>
    <lineage>
        <taxon>Bacteria</taxon>
        <taxon>Pseudomonadati</taxon>
        <taxon>Bacteroidota</taxon>
        <taxon>Cytophagia</taxon>
        <taxon>Cytophagales</taxon>
        <taxon>Cytophagaceae</taxon>
        <taxon>Spirosoma</taxon>
    </lineage>
</organism>
<feature type="signal peptide" evidence="1">
    <location>
        <begin position="1"/>
        <end position="23"/>
    </location>
</feature>
<keyword evidence="1" id="KW-0732">Signal</keyword>
<protein>
    <recommendedName>
        <fullName evidence="4">Lipoprotein</fullName>
    </recommendedName>
</protein>
<sequence>MLLNHFFTALLSLLLFTSCQKNEAESVKPDGQPTETPTDQYLNFAFDDTKAQINGDCVTGCINGEFDKDKFFIRATASNRRTLDITIKNFANRTGEFAFDVDLAALEFSTGPGSTVYSTGYVNCQSPYNQVNSDGAIHVTKWADKVDGYVEGSFKTTLYPKGECGRNGRAITCTFRVKRVR</sequence>
<gene>
    <name evidence="2" type="ORF">IC230_05315</name>
</gene>
<keyword evidence="3" id="KW-1185">Reference proteome</keyword>
<feature type="chain" id="PRO_5037066359" description="Lipoprotein" evidence="1">
    <location>
        <begin position="24"/>
        <end position="181"/>
    </location>
</feature>
<dbReference type="Proteomes" id="UP000653797">
    <property type="component" value="Unassembled WGS sequence"/>
</dbReference>
<dbReference type="AlphaFoldDB" id="A0A927AYP6"/>
<evidence type="ECO:0000313" key="3">
    <source>
        <dbReference type="Proteomes" id="UP000653797"/>
    </source>
</evidence>
<dbReference type="RefSeq" id="WP_191037950.1">
    <property type="nucleotide sequence ID" value="NZ_JACXAA010000002.1"/>
</dbReference>
<accession>A0A927AYP6</accession>
<dbReference type="EMBL" id="JACXAA010000002">
    <property type="protein sequence ID" value="MBD2752301.1"/>
    <property type="molecule type" value="Genomic_DNA"/>
</dbReference>
<evidence type="ECO:0008006" key="4">
    <source>
        <dbReference type="Google" id="ProtNLM"/>
    </source>
</evidence>
<comment type="caution">
    <text evidence="2">The sequence shown here is derived from an EMBL/GenBank/DDBJ whole genome shotgun (WGS) entry which is preliminary data.</text>
</comment>
<proteinExistence type="predicted"/>
<name>A0A927AYP6_9BACT</name>
<evidence type="ECO:0000313" key="2">
    <source>
        <dbReference type="EMBL" id="MBD2752301.1"/>
    </source>
</evidence>